<evidence type="ECO:0008006" key="2">
    <source>
        <dbReference type="Google" id="ProtNLM"/>
    </source>
</evidence>
<dbReference type="AlphaFoldDB" id="A0A382GQI0"/>
<proteinExistence type="predicted"/>
<dbReference type="PANTHER" id="PTHR38787">
    <property type="entry name" value="REGULATORY P DOMAIN-CONTAINING PROTEIN"/>
    <property type="match status" value="1"/>
</dbReference>
<dbReference type="InterPro" id="IPR013211">
    <property type="entry name" value="LVIVD"/>
</dbReference>
<feature type="non-terminal residue" evidence="1">
    <location>
        <position position="346"/>
    </location>
</feature>
<dbReference type="InterPro" id="IPR027589">
    <property type="entry name" value="Choice_anch_B"/>
</dbReference>
<dbReference type="PANTHER" id="PTHR38787:SF3">
    <property type="entry name" value="REGULATORY P DOMAIN-CONTAINING PROTEIN"/>
    <property type="match status" value="1"/>
</dbReference>
<accession>A0A382GQI0</accession>
<protein>
    <recommendedName>
        <fullName evidence="2">Choice-of-anchor B family protein</fullName>
    </recommendedName>
</protein>
<evidence type="ECO:0000313" key="1">
    <source>
        <dbReference type="EMBL" id="SVB76853.1"/>
    </source>
</evidence>
<sequence>MFRKIIYFSLFSLLYPQGYNMELMSFLDFGQNTSDITGFAQDGREFAVVGLQDAASFVDITDASNPIELGRIYGGNSIWRDLKYWNRHVYIGTEALDGVKVVSVDDPDNPVLVSTISDFGNSHNIHIDTEGYLYVIGASIYDIWIYDLSIPEMPQLVGTWNGEYLHDIEVYNNKLYGAAIYSGLFYILDVSDKTSPTTLVSYNTGGGYISTHDCAVTFDEHYLITGDENTGGHIKIWDISDYGNINLVAEYMTNPSHSAHNLYVRPETDLLIISYYADGTRILDISDPTNPIEVAYYETSNIEGLYVGNWGTYAYLPSGYIISSDIETGMYILATSLLIAPPNMEY</sequence>
<reference evidence="1" key="1">
    <citation type="submission" date="2018-05" db="EMBL/GenBank/DDBJ databases">
        <authorList>
            <person name="Lanie J.A."/>
            <person name="Ng W.-L."/>
            <person name="Kazmierczak K.M."/>
            <person name="Andrzejewski T.M."/>
            <person name="Davidsen T.M."/>
            <person name="Wayne K.J."/>
            <person name="Tettelin H."/>
            <person name="Glass J.I."/>
            <person name="Rusch D."/>
            <person name="Podicherti R."/>
            <person name="Tsui H.-C.T."/>
            <person name="Winkler M.E."/>
        </authorList>
    </citation>
    <scope>NUCLEOTIDE SEQUENCE</scope>
</reference>
<dbReference type="EMBL" id="UINC01056617">
    <property type="protein sequence ID" value="SVB76853.1"/>
    <property type="molecule type" value="Genomic_DNA"/>
</dbReference>
<organism evidence="1">
    <name type="scientific">marine metagenome</name>
    <dbReference type="NCBI Taxonomy" id="408172"/>
    <lineage>
        <taxon>unclassified sequences</taxon>
        <taxon>metagenomes</taxon>
        <taxon>ecological metagenomes</taxon>
    </lineage>
</organism>
<gene>
    <name evidence="1" type="ORF">METZ01_LOCUS229707</name>
</gene>
<dbReference type="SUPFAM" id="SSF51004">
    <property type="entry name" value="C-terminal (heme d1) domain of cytochrome cd1-nitrite reductase"/>
    <property type="match status" value="1"/>
</dbReference>
<dbReference type="GO" id="GO:0005576">
    <property type="term" value="C:extracellular region"/>
    <property type="evidence" value="ECO:0007669"/>
    <property type="project" value="TreeGrafter"/>
</dbReference>
<dbReference type="Pfam" id="PF08309">
    <property type="entry name" value="LVIVD"/>
    <property type="match status" value="2"/>
</dbReference>
<dbReference type="NCBIfam" id="TIGR04312">
    <property type="entry name" value="choice_anch_B"/>
    <property type="match status" value="1"/>
</dbReference>
<name>A0A382GQI0_9ZZZZ</name>
<dbReference type="InterPro" id="IPR011048">
    <property type="entry name" value="Haem_d1_sf"/>
</dbReference>